<dbReference type="SUPFAM" id="SSF111126">
    <property type="entry name" value="Ligand-binding domain in the NO signalling and Golgi transport"/>
    <property type="match status" value="1"/>
</dbReference>
<dbReference type="Proteomes" id="UP000274033">
    <property type="component" value="Unassembled WGS sequence"/>
</dbReference>
<dbReference type="PANTHER" id="PTHR33744">
    <property type="entry name" value="CARBOHYDRATE DIACID REGULATOR"/>
    <property type="match status" value="1"/>
</dbReference>
<dbReference type="Gene3D" id="3.30.1380.20">
    <property type="entry name" value="Trafficking protein particle complex subunit 3"/>
    <property type="match status" value="1"/>
</dbReference>
<dbReference type="OrthoDB" id="154713at2"/>
<dbReference type="InterPro" id="IPR041522">
    <property type="entry name" value="CdaR_GGDEF"/>
</dbReference>
<dbReference type="InterPro" id="IPR051448">
    <property type="entry name" value="CdaR-like_regulators"/>
</dbReference>
<dbReference type="InterPro" id="IPR004096">
    <property type="entry name" value="V4R"/>
</dbReference>
<dbReference type="Gene3D" id="1.10.10.2840">
    <property type="entry name" value="PucR C-terminal helix-turn-helix domain"/>
    <property type="match status" value="1"/>
</dbReference>
<sequence>MNNSISNVDSSDLIITSQGFGLLRKALIENMGNERAKVFLYRFGKVLGNSKVEELKKQYTSTKDLVGLASEVHTKLGHVSSIESNGEIIQLEDGTLKFENVLGKWFDSFEAKLHVEHYGKSSECSCYTLAGFASGYLSTIFNKEIYVKETYCQSMGYAECTFEIKELQDWLNEDPQIVNYLQNQTIYEELELTYDTLLAQKSMLDKIANYHSDLTQCIARENSFHHVLTTAFNALEIPIVINNSNNKLIATTGITETEYLELTNSSNKKSIVWQQNETIYQKIGDIHELSTPIYLDHKLFATCSFIYLQQDQLDDHDYLFLERLASVAALCFLKEKISIETTERLKLSILDRLINEQYSSIQEITSQLKLLSSNFENPYYALSINCSATKNKELPIDIYDQLLQISQTFKLFSIDSLLSILQNEIVVLIYNGKSKSQLVEDIDKALVYIKKNNPTIQYKIGVSTEFSSLTEISKHLQQAKHAARLPRDQLIIQYEELGILGHFLSHTNIDNIKRTAINELGDLLKKDPKSKELLYTLYTFLINGKRLEKTMQDLALSMGGIQYRIRKIEEITNKNLKDFYTASYLLLLIESLITLGEIEWD</sequence>
<dbReference type="InterPro" id="IPR025736">
    <property type="entry name" value="PucR_C-HTH_dom"/>
</dbReference>
<dbReference type="InterPro" id="IPR010523">
    <property type="entry name" value="XylR_N"/>
</dbReference>
<feature type="domain" description="4-vinyl reductase 4VR" evidence="2">
    <location>
        <begin position="104"/>
        <end position="166"/>
    </location>
</feature>
<name>A0A3N9UU86_9BACI</name>
<dbReference type="Pfam" id="PF02830">
    <property type="entry name" value="V4R"/>
    <property type="match status" value="1"/>
</dbReference>
<dbReference type="PANTHER" id="PTHR33744:SF1">
    <property type="entry name" value="DNA-BINDING TRANSCRIPTIONAL ACTIVATOR ADER"/>
    <property type="match status" value="1"/>
</dbReference>
<gene>
    <name evidence="3" type="ORF">EBB45_00295</name>
</gene>
<comment type="similarity">
    <text evidence="1">Belongs to the CdaR family.</text>
</comment>
<protein>
    <recommendedName>
        <fullName evidence="2">4-vinyl reductase 4VR domain-containing protein</fullName>
    </recommendedName>
</protein>
<dbReference type="Pfam" id="PF06505">
    <property type="entry name" value="XylR_N"/>
    <property type="match status" value="1"/>
</dbReference>
<dbReference type="EMBL" id="RRCT01000001">
    <property type="protein sequence ID" value="RQW76032.1"/>
    <property type="molecule type" value="Genomic_DNA"/>
</dbReference>
<evidence type="ECO:0000256" key="1">
    <source>
        <dbReference type="ARBA" id="ARBA00006754"/>
    </source>
</evidence>
<evidence type="ECO:0000313" key="4">
    <source>
        <dbReference type="Proteomes" id="UP000274033"/>
    </source>
</evidence>
<dbReference type="Pfam" id="PF17853">
    <property type="entry name" value="GGDEF_2"/>
    <property type="match status" value="1"/>
</dbReference>
<comment type="caution">
    <text evidence="3">The sequence shown here is derived from an EMBL/GenBank/DDBJ whole genome shotgun (WGS) entry which is preliminary data.</text>
</comment>
<dbReference type="InterPro" id="IPR024096">
    <property type="entry name" value="NO_sig/Golgi_transp_ligand-bd"/>
</dbReference>
<accession>A0A3N9UU86</accession>
<organism evidence="3 4">
    <name type="scientific">Lysinibacillus composti</name>
    <dbReference type="NCBI Taxonomy" id="720633"/>
    <lineage>
        <taxon>Bacteria</taxon>
        <taxon>Bacillati</taxon>
        <taxon>Bacillota</taxon>
        <taxon>Bacilli</taxon>
        <taxon>Bacillales</taxon>
        <taxon>Bacillaceae</taxon>
        <taxon>Lysinibacillus</taxon>
    </lineage>
</organism>
<dbReference type="Pfam" id="PF13556">
    <property type="entry name" value="HTH_30"/>
    <property type="match status" value="1"/>
</dbReference>
<dbReference type="SMART" id="SM00989">
    <property type="entry name" value="V4R"/>
    <property type="match status" value="1"/>
</dbReference>
<dbReference type="InterPro" id="IPR042070">
    <property type="entry name" value="PucR_C-HTH_sf"/>
</dbReference>
<dbReference type="AlphaFoldDB" id="A0A3N9UU86"/>
<proteinExistence type="inferred from homology"/>
<evidence type="ECO:0000313" key="3">
    <source>
        <dbReference type="EMBL" id="RQW76032.1"/>
    </source>
</evidence>
<dbReference type="RefSeq" id="WP_124761467.1">
    <property type="nucleotide sequence ID" value="NZ_JAFBDY010000001.1"/>
</dbReference>
<keyword evidence="4" id="KW-1185">Reference proteome</keyword>
<reference evidence="3 4" key="1">
    <citation type="journal article" date="2013" name="J. Microbiol.">
        <title>Lysinibacillus chungkukjangi sp. nov., isolated from Chungkukjang, Korean fermented soybean food.</title>
        <authorList>
            <person name="Kim S.J."/>
            <person name="Jang Y.H."/>
            <person name="Hamada M."/>
            <person name="Ahn J.H."/>
            <person name="Weon H.Y."/>
            <person name="Suzuki K."/>
            <person name="Whang K.S."/>
            <person name="Kwon S.W."/>
        </authorList>
    </citation>
    <scope>NUCLEOTIDE SEQUENCE [LARGE SCALE GENOMIC DNA]</scope>
    <source>
        <strain evidence="3 4">MCCC 1A12701</strain>
    </source>
</reference>
<evidence type="ECO:0000259" key="2">
    <source>
        <dbReference type="SMART" id="SM00989"/>
    </source>
</evidence>